<dbReference type="GO" id="GO:0003677">
    <property type="term" value="F:DNA binding"/>
    <property type="evidence" value="ECO:0007669"/>
    <property type="project" value="UniProtKB-KW"/>
</dbReference>
<dbReference type="Proteomes" id="UP000441925">
    <property type="component" value="Unassembled WGS sequence"/>
</dbReference>
<keyword evidence="2" id="KW-0238">DNA-binding</keyword>
<dbReference type="InterPro" id="IPR037171">
    <property type="entry name" value="NagB/RpiA_transferase-like"/>
</dbReference>
<keyword evidence="1" id="KW-0805">Transcription regulation</keyword>
<reference evidence="5 6" key="1">
    <citation type="submission" date="2019-08" db="EMBL/GenBank/DDBJ databases">
        <title>In-depth cultivation of the pig gut microbiome towards novel bacterial diversity and tailored functional studies.</title>
        <authorList>
            <person name="Wylensek D."/>
            <person name="Hitch T.C.A."/>
            <person name="Clavel T."/>
        </authorList>
    </citation>
    <scope>NUCLEOTIDE SEQUENCE [LARGE SCALE GENOMIC DNA]</scope>
    <source>
        <strain evidence="5 6">WCA-380-WT-2B</strain>
    </source>
</reference>
<dbReference type="PROSITE" id="PS00894">
    <property type="entry name" value="HTH_DEOR_1"/>
    <property type="match status" value="1"/>
</dbReference>
<evidence type="ECO:0000256" key="2">
    <source>
        <dbReference type="ARBA" id="ARBA00023125"/>
    </source>
</evidence>
<dbReference type="EMBL" id="VULQ01000001">
    <property type="protein sequence ID" value="MSS77076.1"/>
    <property type="molecule type" value="Genomic_DNA"/>
</dbReference>
<evidence type="ECO:0000256" key="3">
    <source>
        <dbReference type="ARBA" id="ARBA00023163"/>
    </source>
</evidence>
<proteinExistence type="predicted"/>
<dbReference type="SMART" id="SM00420">
    <property type="entry name" value="HTH_DEOR"/>
    <property type="match status" value="1"/>
</dbReference>
<dbReference type="InterPro" id="IPR014036">
    <property type="entry name" value="DeoR-like_C"/>
</dbReference>
<dbReference type="SUPFAM" id="SSF100950">
    <property type="entry name" value="NagB/RpiA/CoA transferase-like"/>
    <property type="match status" value="1"/>
</dbReference>
<keyword evidence="3" id="KW-0804">Transcription</keyword>
<organism evidence="5 6">
    <name type="scientific">Anaerococcus porci</name>
    <dbReference type="NCBI Taxonomy" id="2652269"/>
    <lineage>
        <taxon>Bacteria</taxon>
        <taxon>Bacillati</taxon>
        <taxon>Bacillota</taxon>
        <taxon>Tissierellia</taxon>
        <taxon>Tissierellales</taxon>
        <taxon>Peptoniphilaceae</taxon>
        <taxon>Anaerococcus</taxon>
    </lineage>
</organism>
<comment type="caution">
    <text evidence="5">The sequence shown here is derived from an EMBL/GenBank/DDBJ whole genome shotgun (WGS) entry which is preliminary data.</text>
</comment>
<feature type="domain" description="HTH deoR-type" evidence="4">
    <location>
        <begin position="3"/>
        <end position="58"/>
    </location>
</feature>
<gene>
    <name evidence="5" type="ORF">FYJ26_01290</name>
</gene>
<dbReference type="Pfam" id="PF00455">
    <property type="entry name" value="DeoRC"/>
    <property type="match status" value="1"/>
</dbReference>
<dbReference type="AlphaFoldDB" id="A0A6N7VQE3"/>
<accession>A0A6N7VQE3</accession>
<evidence type="ECO:0000259" key="4">
    <source>
        <dbReference type="PROSITE" id="PS51000"/>
    </source>
</evidence>
<dbReference type="InterPro" id="IPR018356">
    <property type="entry name" value="Tscrpt_reg_HTH_DeoR_CS"/>
</dbReference>
<protein>
    <submittedName>
        <fullName evidence="5">DeoR/GlpR transcriptional regulator</fullName>
    </submittedName>
</protein>
<dbReference type="SUPFAM" id="SSF46785">
    <property type="entry name" value="Winged helix' DNA-binding domain"/>
    <property type="match status" value="1"/>
</dbReference>
<dbReference type="PANTHER" id="PTHR30363">
    <property type="entry name" value="HTH-TYPE TRANSCRIPTIONAL REGULATOR SRLR-RELATED"/>
    <property type="match status" value="1"/>
</dbReference>
<dbReference type="PANTHER" id="PTHR30363:SF56">
    <property type="entry name" value="TRANSCRIPTIONAL REGULATOR, DEOR FAMILY"/>
    <property type="match status" value="1"/>
</dbReference>
<sequence>MIFEKRLEIILDTLKEFRQVSNKILIDKLDISESTLRRDLDFLEQRGEIKRVHGGAILTNVEFEEKSYDKNIILNIDKKCNIAKKASNLIGNSKYIFLDAGTTTNLLIDYLDKDINVVTNGIMHIDKLNKKKIKTILLGGLVKSKTNVTIGEKTILELSSFNFDIAFIGANGYANGEFTTHDPSEAKIKRLAIERSRKAYILADSSKKNRIYFSKICSINEVDLIREDL</sequence>
<dbReference type="InterPro" id="IPR001034">
    <property type="entry name" value="DeoR_HTH"/>
</dbReference>
<dbReference type="Gene3D" id="3.40.50.1360">
    <property type="match status" value="1"/>
</dbReference>
<dbReference type="InterPro" id="IPR036390">
    <property type="entry name" value="WH_DNA-bd_sf"/>
</dbReference>
<name>A0A6N7VQE3_9FIRM</name>
<dbReference type="PRINTS" id="PR00037">
    <property type="entry name" value="HTHLACR"/>
</dbReference>
<evidence type="ECO:0000256" key="1">
    <source>
        <dbReference type="ARBA" id="ARBA00023015"/>
    </source>
</evidence>
<dbReference type="SMART" id="SM01134">
    <property type="entry name" value="DeoRC"/>
    <property type="match status" value="1"/>
</dbReference>
<keyword evidence="6" id="KW-1185">Reference proteome</keyword>
<dbReference type="Pfam" id="PF08220">
    <property type="entry name" value="HTH_DeoR"/>
    <property type="match status" value="1"/>
</dbReference>
<evidence type="ECO:0000313" key="6">
    <source>
        <dbReference type="Proteomes" id="UP000441925"/>
    </source>
</evidence>
<dbReference type="InterPro" id="IPR050313">
    <property type="entry name" value="Carb_Metab_HTH_regulators"/>
</dbReference>
<dbReference type="GO" id="GO:0003700">
    <property type="term" value="F:DNA-binding transcription factor activity"/>
    <property type="evidence" value="ECO:0007669"/>
    <property type="project" value="InterPro"/>
</dbReference>
<dbReference type="PROSITE" id="PS51000">
    <property type="entry name" value="HTH_DEOR_2"/>
    <property type="match status" value="1"/>
</dbReference>
<evidence type="ECO:0000313" key="5">
    <source>
        <dbReference type="EMBL" id="MSS77076.1"/>
    </source>
</evidence>